<keyword evidence="5" id="KW-0418">Kinase</keyword>
<dbReference type="PANTHER" id="PTHR47429">
    <property type="entry name" value="PROTEIN TWIN LOV 1"/>
    <property type="match status" value="1"/>
</dbReference>
<dbReference type="Gene3D" id="3.30.450.20">
    <property type="entry name" value="PAS domain"/>
    <property type="match status" value="1"/>
</dbReference>
<protein>
    <submittedName>
        <fullName evidence="5">Sensory transduction protein kinase</fullName>
        <ecNumber evidence="5">2.7.3.-</ecNumber>
    </submittedName>
</protein>
<evidence type="ECO:0000313" key="5">
    <source>
        <dbReference type="EMBL" id="APH54413.1"/>
    </source>
</evidence>
<sequence>MAEGFYVKQSLPAYLIDYFQHSRVALALAAPDGNHDLLWVNGPFRALTGYSSTEVIGKNCRFLQGDADNEAARTKIRQFLQNQGQTSVRTPVINFRKDKVPFVNLLYLSRLQGADGITKYIFASQFDVSRSYPDLLINYDRELAATLGGLRSIAKDGGIVVQGTVLTIANTSALVAQARMTLAELENVPDA</sequence>
<name>A0AAC9KDY1_9PROT</name>
<feature type="domain" description="PAS" evidence="4">
    <location>
        <begin position="32"/>
        <end position="83"/>
    </location>
</feature>
<keyword evidence="2" id="KW-0288">FMN</keyword>
<proteinExistence type="predicted"/>
<evidence type="ECO:0000256" key="3">
    <source>
        <dbReference type="ARBA" id="ARBA00022991"/>
    </source>
</evidence>
<evidence type="ECO:0000256" key="1">
    <source>
        <dbReference type="ARBA" id="ARBA00022630"/>
    </source>
</evidence>
<dbReference type="Pfam" id="PF13426">
    <property type="entry name" value="PAS_9"/>
    <property type="match status" value="1"/>
</dbReference>
<dbReference type="InterPro" id="IPR035965">
    <property type="entry name" value="PAS-like_dom_sf"/>
</dbReference>
<evidence type="ECO:0000259" key="4">
    <source>
        <dbReference type="PROSITE" id="PS50112"/>
    </source>
</evidence>
<accession>A0AAC9KDY1</accession>
<dbReference type="CDD" id="cd00130">
    <property type="entry name" value="PAS"/>
    <property type="match status" value="1"/>
</dbReference>
<organism evidence="5 6">
    <name type="scientific">Granulibacter bethesdensis</name>
    <dbReference type="NCBI Taxonomy" id="364410"/>
    <lineage>
        <taxon>Bacteria</taxon>
        <taxon>Pseudomonadati</taxon>
        <taxon>Pseudomonadota</taxon>
        <taxon>Alphaproteobacteria</taxon>
        <taxon>Acetobacterales</taxon>
        <taxon>Acetobacteraceae</taxon>
        <taxon>Granulibacter</taxon>
    </lineage>
</organism>
<reference evidence="6" key="1">
    <citation type="submission" date="2016-11" db="EMBL/GenBank/DDBJ databases">
        <title>Comparative genomic and phenotypic analysis of Granulibacter bethesdensis clinical isolates from patients with chronic granulomatous disease.</title>
        <authorList>
            <person name="Zarember K.A."/>
            <person name="Porcella S.F."/>
            <person name="Chu J."/>
            <person name="Ding L."/>
            <person name="Dahlstrom E."/>
            <person name="Barbian K."/>
            <person name="Martens C."/>
            <person name="Sykora L."/>
            <person name="Kramer S."/>
            <person name="Pettinato A.M."/>
            <person name="Hong H."/>
            <person name="Wald G."/>
            <person name="Berg L.J."/>
            <person name="Rogge L.S."/>
            <person name="Greenberg D.E."/>
            <person name="Falcone E.L."/>
            <person name="Neves J.F."/>
            <person name="Simoes M.J."/>
            <person name="Casal M."/>
            <person name="Rodriguez-Lopez F.C."/>
            <person name="Zelazny A."/>
            <person name="Gallin J.I."/>
            <person name="Holland S.M."/>
        </authorList>
    </citation>
    <scope>NUCLEOTIDE SEQUENCE [LARGE SCALE GENOMIC DNA]</scope>
    <source>
        <strain evidence="6">NIH9.1</strain>
    </source>
</reference>
<dbReference type="InterPro" id="IPR000014">
    <property type="entry name" value="PAS"/>
</dbReference>
<gene>
    <name evidence="5" type="ORF">GbCGDNIH9_1132</name>
</gene>
<evidence type="ECO:0000313" key="6">
    <source>
        <dbReference type="Proteomes" id="UP000182373"/>
    </source>
</evidence>
<dbReference type="SUPFAM" id="SSF55785">
    <property type="entry name" value="PYP-like sensor domain (PAS domain)"/>
    <property type="match status" value="1"/>
</dbReference>
<evidence type="ECO:0000256" key="2">
    <source>
        <dbReference type="ARBA" id="ARBA00022643"/>
    </source>
</evidence>
<dbReference type="PANTHER" id="PTHR47429:SF2">
    <property type="entry name" value="PROTEIN TWIN LOV 1"/>
    <property type="match status" value="1"/>
</dbReference>
<keyword evidence="1" id="KW-0285">Flavoprotein</keyword>
<dbReference type="GO" id="GO:0016301">
    <property type="term" value="F:kinase activity"/>
    <property type="evidence" value="ECO:0007669"/>
    <property type="project" value="UniProtKB-KW"/>
</dbReference>
<keyword evidence="3" id="KW-0157">Chromophore</keyword>
<dbReference type="PROSITE" id="PS50112">
    <property type="entry name" value="PAS"/>
    <property type="match status" value="1"/>
</dbReference>
<dbReference type="EMBL" id="CP018191">
    <property type="protein sequence ID" value="APH54413.1"/>
    <property type="molecule type" value="Genomic_DNA"/>
</dbReference>
<dbReference type="AlphaFoldDB" id="A0AAC9KDY1"/>
<dbReference type="NCBIfam" id="TIGR00229">
    <property type="entry name" value="sensory_box"/>
    <property type="match status" value="1"/>
</dbReference>
<dbReference type="Proteomes" id="UP000182373">
    <property type="component" value="Chromosome"/>
</dbReference>
<keyword evidence="5" id="KW-0808">Transferase</keyword>
<dbReference type="EC" id="2.7.3.-" evidence="5"/>